<keyword evidence="4" id="KW-1185">Reference proteome</keyword>
<dbReference type="Pfam" id="PF02811">
    <property type="entry name" value="PHP"/>
    <property type="match status" value="1"/>
</dbReference>
<accession>A0A7R7DNN2</accession>
<dbReference type="PANTHER" id="PTHR32294">
    <property type="entry name" value="DNA POLYMERASE III SUBUNIT ALPHA"/>
    <property type="match status" value="1"/>
</dbReference>
<dbReference type="SMART" id="SM00481">
    <property type="entry name" value="POLIIIAc"/>
    <property type="match status" value="1"/>
</dbReference>
<feature type="compositionally biased region" description="Low complexity" evidence="1">
    <location>
        <begin position="527"/>
        <end position="567"/>
    </location>
</feature>
<dbReference type="SUPFAM" id="SSF89550">
    <property type="entry name" value="PHP domain-like"/>
    <property type="match status" value="1"/>
</dbReference>
<evidence type="ECO:0000313" key="3">
    <source>
        <dbReference type="EMBL" id="BCJ34932.1"/>
    </source>
</evidence>
<feature type="region of interest" description="Disordered" evidence="1">
    <location>
        <begin position="501"/>
        <end position="577"/>
    </location>
</feature>
<dbReference type="GO" id="GO:0006260">
    <property type="term" value="P:DNA replication"/>
    <property type="evidence" value="ECO:0007669"/>
    <property type="project" value="InterPro"/>
</dbReference>
<dbReference type="InterPro" id="IPR004805">
    <property type="entry name" value="DnaE2/DnaE/PolC"/>
</dbReference>
<dbReference type="PANTHER" id="PTHR32294:SF4">
    <property type="entry name" value="ERROR-PRONE DNA POLYMERASE"/>
    <property type="match status" value="1"/>
</dbReference>
<dbReference type="Gene3D" id="3.20.20.140">
    <property type="entry name" value="Metal-dependent hydrolases"/>
    <property type="match status" value="1"/>
</dbReference>
<name>A0A7R7DNN2_9ACTN</name>
<evidence type="ECO:0000313" key="4">
    <source>
        <dbReference type="Proteomes" id="UP000611640"/>
    </source>
</evidence>
<dbReference type="Proteomes" id="UP000611640">
    <property type="component" value="Chromosome"/>
</dbReference>
<feature type="compositionally biased region" description="Gly residues" evidence="1">
    <location>
        <begin position="94"/>
        <end position="105"/>
    </location>
</feature>
<evidence type="ECO:0000259" key="2">
    <source>
        <dbReference type="SMART" id="SM00481"/>
    </source>
</evidence>
<proteinExistence type="predicted"/>
<organism evidence="3 4">
    <name type="scientific">Actinocatenispora thailandica</name>
    <dbReference type="NCBI Taxonomy" id="227318"/>
    <lineage>
        <taxon>Bacteria</taxon>
        <taxon>Bacillati</taxon>
        <taxon>Actinomycetota</taxon>
        <taxon>Actinomycetes</taxon>
        <taxon>Micromonosporales</taxon>
        <taxon>Micromonosporaceae</taxon>
        <taxon>Actinocatenispora</taxon>
    </lineage>
</organism>
<sequence>MGWHNPPISWAEYHRRLVGRPSPDDPRSPADGPASTGGPASTDHPASAGGRLSGDGRPGQAAGSSAGGGGQDAPAPASGDRTRRGRRLRALPGPGTGRSGAGGPGLPGPERSGAGQPGGAGAPAAAPPGAFRRAGRARPVPYAELHCHTNYSFLDGASPPEQLAGQAARLGLAGLAVTDHDGFYGVVEFAESARDHGLATVFGAELTLSAAPVESGPNQDPAGEHLLVLARGAEGYRRLSTAISEAHLRGGRKGRPVYDPAQLSELGRGHWWVLTGCRKGAVPAALAAAGAGEAMTDGRDAAERRLRELVDLFGADRVAVELTDHGRPDDDDRNEILAELATRRRLPMVATGNVHYARPADGRLAAALAAVRARCSLDELAGWLPPAPSAFLRSGAEMAARFGAWPGAVESTVDIAADCAFDLRLVAPRLPDFDLPAGVDSEMAYLRELTYQGAKGRYGEPARHPAAYRQIEHELAIIDELGFPATSWWCGTSCGSAPPTASCARAGARRPTPRSATRWASPPPTRSPTTCCSNGSSRRSGTGRRTSTSTSPRTAARRSSSTCTPSTVAGTPRRWRT</sequence>
<reference evidence="3 4" key="1">
    <citation type="submission" date="2020-08" db="EMBL/GenBank/DDBJ databases">
        <title>Whole genome shotgun sequence of Actinocatenispora thailandica NBRC 105041.</title>
        <authorList>
            <person name="Komaki H."/>
            <person name="Tamura T."/>
        </authorList>
    </citation>
    <scope>NUCLEOTIDE SEQUENCE [LARGE SCALE GENOMIC DNA]</scope>
    <source>
        <strain evidence="3 4">NBRC 105041</strain>
    </source>
</reference>
<dbReference type="AlphaFoldDB" id="A0A7R7DNN2"/>
<feature type="region of interest" description="Disordered" evidence="1">
    <location>
        <begin position="14"/>
        <end position="132"/>
    </location>
</feature>
<gene>
    <name evidence="3" type="ORF">Athai_24350</name>
</gene>
<protein>
    <recommendedName>
        <fullName evidence="2">Polymerase/histidinol phosphatase N-terminal domain-containing protein</fullName>
    </recommendedName>
</protein>
<evidence type="ECO:0000256" key="1">
    <source>
        <dbReference type="SAM" id="MobiDB-lite"/>
    </source>
</evidence>
<dbReference type="InterPro" id="IPR016195">
    <property type="entry name" value="Pol/histidinol_Pase-like"/>
</dbReference>
<feature type="domain" description="Polymerase/histidinol phosphatase N-terminal" evidence="2">
    <location>
        <begin position="143"/>
        <end position="210"/>
    </location>
</feature>
<dbReference type="InterPro" id="IPR004013">
    <property type="entry name" value="PHP_dom"/>
</dbReference>
<dbReference type="EMBL" id="AP023355">
    <property type="protein sequence ID" value="BCJ34932.1"/>
    <property type="molecule type" value="Genomic_DNA"/>
</dbReference>
<dbReference type="GO" id="GO:0008408">
    <property type="term" value="F:3'-5' exonuclease activity"/>
    <property type="evidence" value="ECO:0007669"/>
    <property type="project" value="InterPro"/>
</dbReference>
<dbReference type="KEGG" id="atl:Athai_24350"/>
<feature type="compositionally biased region" description="Low complexity" evidence="1">
    <location>
        <begin position="122"/>
        <end position="132"/>
    </location>
</feature>
<dbReference type="InterPro" id="IPR003141">
    <property type="entry name" value="Pol/His_phosphatase_N"/>
</dbReference>